<dbReference type="EMBL" id="JAPFFF010000045">
    <property type="protein sequence ID" value="KAK8840559.1"/>
    <property type="molecule type" value="Genomic_DNA"/>
</dbReference>
<keyword evidence="1" id="KW-1133">Transmembrane helix</keyword>
<evidence type="ECO:0000313" key="3">
    <source>
        <dbReference type="Proteomes" id="UP001470230"/>
    </source>
</evidence>
<accession>A0ABR2H2X2</accession>
<evidence type="ECO:0008006" key="4">
    <source>
        <dbReference type="Google" id="ProtNLM"/>
    </source>
</evidence>
<proteinExistence type="predicted"/>
<protein>
    <recommendedName>
        <fullName evidence="4">Glycosyltransferase 2-like domain-containing protein</fullName>
    </recommendedName>
</protein>
<dbReference type="Proteomes" id="UP001470230">
    <property type="component" value="Unassembled WGS sequence"/>
</dbReference>
<evidence type="ECO:0000313" key="2">
    <source>
        <dbReference type="EMBL" id="KAK8840559.1"/>
    </source>
</evidence>
<evidence type="ECO:0000256" key="1">
    <source>
        <dbReference type="SAM" id="Phobius"/>
    </source>
</evidence>
<organism evidence="2 3">
    <name type="scientific">Tritrichomonas musculus</name>
    <dbReference type="NCBI Taxonomy" id="1915356"/>
    <lineage>
        <taxon>Eukaryota</taxon>
        <taxon>Metamonada</taxon>
        <taxon>Parabasalia</taxon>
        <taxon>Tritrichomonadida</taxon>
        <taxon>Tritrichomonadidae</taxon>
        <taxon>Tritrichomonas</taxon>
    </lineage>
</organism>
<feature type="transmembrane region" description="Helical" evidence="1">
    <location>
        <begin position="12"/>
        <end position="31"/>
    </location>
</feature>
<keyword evidence="1" id="KW-0472">Membrane</keyword>
<gene>
    <name evidence="2" type="ORF">M9Y10_030768</name>
</gene>
<sequence>MSIDCDVTVFRKVFFFSILSFYLFVFCGFLLNTDSKQNNFNIISKNTKSQSFNLNLPLTFSLDENFHIPNGFRKGGLCIAVISTNRTNYLIEVLETLFKYIQKYEPNLNYNLVWVDTASFHQGQLNIELSRRFHFDRKIFLSSPTDNRQVEGISTSNQLALSLCSKNDFFMPLEDDWKLHPNARIGFLQKTIELLNASPHQLYGIVYKETEPRSKDEKTIVVKVGEESFKVYYGLDRGAFSYTNGAAIYRMANIKEFYKDGVEHNNMFEICLSRVVNKLGHFFGFVDLIDNCTKGPGNCYGVFQHIGKVSTWR</sequence>
<reference evidence="2 3" key="1">
    <citation type="submission" date="2024-04" db="EMBL/GenBank/DDBJ databases">
        <title>Tritrichomonas musculus Genome.</title>
        <authorList>
            <person name="Alves-Ferreira E."/>
            <person name="Grigg M."/>
            <person name="Lorenzi H."/>
            <person name="Galac M."/>
        </authorList>
    </citation>
    <scope>NUCLEOTIDE SEQUENCE [LARGE SCALE GENOMIC DNA]</scope>
    <source>
        <strain evidence="2 3">EAF2021</strain>
    </source>
</reference>
<name>A0ABR2H2X2_9EUKA</name>
<comment type="caution">
    <text evidence="2">The sequence shown here is derived from an EMBL/GenBank/DDBJ whole genome shotgun (WGS) entry which is preliminary data.</text>
</comment>
<keyword evidence="3" id="KW-1185">Reference proteome</keyword>
<keyword evidence="1" id="KW-0812">Transmembrane</keyword>